<feature type="region of interest" description="Disordered" evidence="1">
    <location>
        <begin position="85"/>
        <end position="106"/>
    </location>
</feature>
<accession>A0A2Z4HDJ5</accession>
<name>A0A2Z4HDJ5_HHV1</name>
<sequence>MTSLATRMSFASARRPIREFSSSTCWTRGRWAATSARLRRVEARKSPTAVFRGSMLRVNSSRAVAGPATPAWVCVRAPFSMRKARTRSKKKITQSSSSPGEAGYGDRKALMVSREHAATSRARAAEHAVNLTAVAATFGWASNSWARSAPGGSGERRVFSASRACEDAGTVGPSSSPASATGGPAGSGGAEARTGSGTEAGTAAPTGVLPLGVDFFLVLAGGAERFVFSPEVRSSTLEGGVQVGRRRLGRPAE</sequence>
<evidence type="ECO:0000256" key="1">
    <source>
        <dbReference type="SAM" id="MobiDB-lite"/>
    </source>
</evidence>
<protein>
    <submittedName>
        <fullName evidence="2">Uncharacterized protein</fullName>
    </submittedName>
</protein>
<feature type="compositionally biased region" description="Low complexity" evidence="1">
    <location>
        <begin position="168"/>
        <end position="182"/>
    </location>
</feature>
<evidence type="ECO:0000313" key="2">
    <source>
        <dbReference type="EMBL" id="AWW12670.1"/>
    </source>
</evidence>
<feature type="compositionally biased region" description="Basic residues" evidence="1">
    <location>
        <begin position="244"/>
        <end position="253"/>
    </location>
</feature>
<reference evidence="2" key="1">
    <citation type="journal article" date="2018" name="MSphere">
        <title>Ultrasensitive Capture of Human Herpes Simplex Virus Genomes Directly from Clinical Samples Reveals Extraordinarily Limited Evolution in Cell Culture.</title>
        <authorList>
            <person name="Greninger A.L."/>
            <person name="Roychoudhury P."/>
            <person name="Xie H."/>
            <person name="Casto A."/>
            <person name="Cent A."/>
            <person name="Pepper G."/>
            <person name="Koelle D.M."/>
            <person name="Huang M.L."/>
            <person name="Wald A."/>
            <person name="Johnston C."/>
            <person name="Jerome K.R."/>
        </authorList>
    </citation>
    <scope>NUCLEOTIDE SEQUENCE</scope>
    <source>
        <strain evidence="2">2015-30637</strain>
    </source>
</reference>
<organismHost>
    <name type="scientific">Homo sapiens</name>
    <name type="common">Human</name>
    <dbReference type="NCBI Taxonomy" id="9606"/>
</organismHost>
<feature type="region of interest" description="Disordered" evidence="1">
    <location>
        <begin position="232"/>
        <end position="253"/>
    </location>
</feature>
<proteinExistence type="predicted"/>
<feature type="region of interest" description="Disordered" evidence="1">
    <location>
        <begin position="165"/>
        <end position="201"/>
    </location>
</feature>
<organism evidence="2">
    <name type="scientific">Human herpesvirus 1</name>
    <name type="common">HHV-1</name>
    <name type="synonym">Human herpes simplex virus 1</name>
    <dbReference type="NCBI Taxonomy" id="10298"/>
    <lineage>
        <taxon>Viruses</taxon>
        <taxon>Duplodnaviria</taxon>
        <taxon>Heunggongvirae</taxon>
        <taxon>Peploviricota</taxon>
        <taxon>Herviviricetes</taxon>
        <taxon>Herpesvirales</taxon>
        <taxon>Orthoherpesviridae</taxon>
        <taxon>Alphaherpesvirinae</taxon>
        <taxon>Simplexvirus</taxon>
        <taxon>Simplexvirus humanalpha1</taxon>
    </lineage>
</organism>
<dbReference type="EMBL" id="MG999891">
    <property type="protein sequence ID" value="AWW12670.1"/>
    <property type="molecule type" value="Genomic_DNA"/>
</dbReference>